<dbReference type="InterPro" id="IPR001314">
    <property type="entry name" value="Peptidase_S1A"/>
</dbReference>
<dbReference type="AlphaFoldDB" id="E9HNY1"/>
<dbReference type="InParanoid" id="E9HNY1"/>
<accession>E9HNY1</accession>
<dbReference type="EMBL" id="GL732700">
    <property type="protein sequence ID" value="EFX66542.1"/>
    <property type="molecule type" value="Genomic_DNA"/>
</dbReference>
<dbReference type="InterPro" id="IPR009003">
    <property type="entry name" value="Peptidase_S1_PA"/>
</dbReference>
<dbReference type="GO" id="GO:0004252">
    <property type="term" value="F:serine-type endopeptidase activity"/>
    <property type="evidence" value="ECO:0007669"/>
    <property type="project" value="InterPro"/>
</dbReference>
<dbReference type="PhylomeDB" id="E9HNY1"/>
<gene>
    <name evidence="3" type="ORF">DAPPUDRAFT_64529</name>
</gene>
<protein>
    <recommendedName>
        <fullName evidence="2">Peptidase S1 domain-containing protein</fullName>
    </recommendedName>
</protein>
<feature type="non-terminal residue" evidence="3">
    <location>
        <position position="1"/>
    </location>
</feature>
<evidence type="ECO:0000313" key="4">
    <source>
        <dbReference type="Proteomes" id="UP000000305"/>
    </source>
</evidence>
<dbReference type="PANTHER" id="PTHR24258">
    <property type="entry name" value="SERINE PROTEASE-RELATED"/>
    <property type="match status" value="1"/>
</dbReference>
<keyword evidence="1" id="KW-1015">Disulfide bond</keyword>
<evidence type="ECO:0000256" key="1">
    <source>
        <dbReference type="ARBA" id="ARBA00023157"/>
    </source>
</evidence>
<dbReference type="PRINTS" id="PR00722">
    <property type="entry name" value="CHYMOTRYPSIN"/>
</dbReference>
<dbReference type="InterPro" id="IPR043504">
    <property type="entry name" value="Peptidase_S1_PA_chymotrypsin"/>
</dbReference>
<dbReference type="Gene3D" id="2.40.10.10">
    <property type="entry name" value="Trypsin-like serine proteases"/>
    <property type="match status" value="1"/>
</dbReference>
<dbReference type="SUPFAM" id="SSF50494">
    <property type="entry name" value="Trypsin-like serine proteases"/>
    <property type="match status" value="1"/>
</dbReference>
<dbReference type="PROSITE" id="PS50240">
    <property type="entry name" value="TRYPSIN_DOM"/>
    <property type="match status" value="1"/>
</dbReference>
<evidence type="ECO:0000313" key="3">
    <source>
        <dbReference type="EMBL" id="EFX66542.1"/>
    </source>
</evidence>
<dbReference type="OrthoDB" id="10059102at2759"/>
<organism evidence="3 4">
    <name type="scientific">Daphnia pulex</name>
    <name type="common">Water flea</name>
    <dbReference type="NCBI Taxonomy" id="6669"/>
    <lineage>
        <taxon>Eukaryota</taxon>
        <taxon>Metazoa</taxon>
        <taxon>Ecdysozoa</taxon>
        <taxon>Arthropoda</taxon>
        <taxon>Crustacea</taxon>
        <taxon>Branchiopoda</taxon>
        <taxon>Diplostraca</taxon>
        <taxon>Cladocera</taxon>
        <taxon>Anomopoda</taxon>
        <taxon>Daphniidae</taxon>
        <taxon>Daphnia</taxon>
    </lineage>
</organism>
<dbReference type="SMART" id="SM00020">
    <property type="entry name" value="Tryp_SPc"/>
    <property type="match status" value="1"/>
</dbReference>
<reference evidence="3 4" key="1">
    <citation type="journal article" date="2011" name="Science">
        <title>The ecoresponsive genome of Daphnia pulex.</title>
        <authorList>
            <person name="Colbourne J.K."/>
            <person name="Pfrender M.E."/>
            <person name="Gilbert D."/>
            <person name="Thomas W.K."/>
            <person name="Tucker A."/>
            <person name="Oakley T.H."/>
            <person name="Tokishita S."/>
            <person name="Aerts A."/>
            <person name="Arnold G.J."/>
            <person name="Basu M.K."/>
            <person name="Bauer D.J."/>
            <person name="Caceres C.E."/>
            <person name="Carmel L."/>
            <person name="Casola C."/>
            <person name="Choi J.H."/>
            <person name="Detter J.C."/>
            <person name="Dong Q."/>
            <person name="Dusheyko S."/>
            <person name="Eads B.D."/>
            <person name="Frohlich T."/>
            <person name="Geiler-Samerotte K.A."/>
            <person name="Gerlach D."/>
            <person name="Hatcher P."/>
            <person name="Jogdeo S."/>
            <person name="Krijgsveld J."/>
            <person name="Kriventseva E.V."/>
            <person name="Kultz D."/>
            <person name="Laforsch C."/>
            <person name="Lindquist E."/>
            <person name="Lopez J."/>
            <person name="Manak J.R."/>
            <person name="Muller J."/>
            <person name="Pangilinan J."/>
            <person name="Patwardhan R.P."/>
            <person name="Pitluck S."/>
            <person name="Pritham E.J."/>
            <person name="Rechtsteiner A."/>
            <person name="Rho M."/>
            <person name="Rogozin I.B."/>
            <person name="Sakarya O."/>
            <person name="Salamov A."/>
            <person name="Schaack S."/>
            <person name="Shapiro H."/>
            <person name="Shiga Y."/>
            <person name="Skalitzky C."/>
            <person name="Smith Z."/>
            <person name="Souvorov A."/>
            <person name="Sung W."/>
            <person name="Tang Z."/>
            <person name="Tsuchiya D."/>
            <person name="Tu H."/>
            <person name="Vos H."/>
            <person name="Wang M."/>
            <person name="Wolf Y.I."/>
            <person name="Yamagata H."/>
            <person name="Yamada T."/>
            <person name="Ye Y."/>
            <person name="Shaw J.R."/>
            <person name="Andrews J."/>
            <person name="Crease T.J."/>
            <person name="Tang H."/>
            <person name="Lucas S.M."/>
            <person name="Robertson H.M."/>
            <person name="Bork P."/>
            <person name="Koonin E.V."/>
            <person name="Zdobnov E.M."/>
            <person name="Grigoriev I.V."/>
            <person name="Lynch M."/>
            <person name="Boore J.L."/>
        </authorList>
    </citation>
    <scope>NUCLEOTIDE SEQUENCE [LARGE SCALE GENOMIC DNA]</scope>
</reference>
<name>E9HNY1_DAPPU</name>
<dbReference type="Proteomes" id="UP000000305">
    <property type="component" value="Unassembled WGS sequence"/>
</dbReference>
<evidence type="ECO:0000259" key="2">
    <source>
        <dbReference type="PROSITE" id="PS50240"/>
    </source>
</evidence>
<dbReference type="Pfam" id="PF00089">
    <property type="entry name" value="Trypsin"/>
    <property type="match status" value="1"/>
</dbReference>
<dbReference type="KEGG" id="dpx:DAPPUDRAFT_64529"/>
<dbReference type="GO" id="GO:0006508">
    <property type="term" value="P:proteolysis"/>
    <property type="evidence" value="ECO:0007669"/>
    <property type="project" value="InterPro"/>
</dbReference>
<dbReference type="HOGENOM" id="CLU_006842_13_1_1"/>
<dbReference type="FunCoup" id="E9HNY1">
    <property type="interactions" value="6"/>
</dbReference>
<sequence length="233" mass="25757">GDDALLGEFPYTVSLTHFDEHICGGFVYSNYFVLTAASCLIGSEWDVAVVVAQYSLILQDPEENRIQARTFYINPEYNETYHTNDLALIKLNQPITYGLYVNFSYYDEVNDTYTSAEVMGWGAIMDGGPPSTKLRKAIVSLPADCQSYGIEEFVLNTMICAGIHGQDRSSPCEFDQGSPLVQGDYIIGIASKNRGCGGNFAPTIYTRLAAFYPWISNVAGKQPIPPLMDMGDY</sequence>
<keyword evidence="4" id="KW-1185">Reference proteome</keyword>
<dbReference type="CDD" id="cd00190">
    <property type="entry name" value="Tryp_SPc"/>
    <property type="match status" value="1"/>
</dbReference>
<dbReference type="STRING" id="6669.E9HNY1"/>
<dbReference type="eggNOG" id="KOG3627">
    <property type="taxonomic scope" value="Eukaryota"/>
</dbReference>
<feature type="domain" description="Peptidase S1" evidence="2">
    <location>
        <begin position="1"/>
        <end position="220"/>
    </location>
</feature>
<dbReference type="FunFam" id="2.40.10.10:FF:000068">
    <property type="entry name" value="transmembrane protease serine 2"/>
    <property type="match status" value="1"/>
</dbReference>
<dbReference type="InterPro" id="IPR001254">
    <property type="entry name" value="Trypsin_dom"/>
</dbReference>
<proteinExistence type="predicted"/>
<dbReference type="PANTHER" id="PTHR24258:SF140">
    <property type="entry name" value="BCDNA.GH08420-RELATED"/>
    <property type="match status" value="1"/>
</dbReference>